<evidence type="ECO:0000259" key="1">
    <source>
        <dbReference type="Pfam" id="PF26607"/>
    </source>
</evidence>
<dbReference type="PROSITE" id="PS51257">
    <property type="entry name" value="PROKAR_LIPOPROTEIN"/>
    <property type="match status" value="1"/>
</dbReference>
<dbReference type="EMBL" id="DRPZ01000158">
    <property type="protein sequence ID" value="HGY09561.1"/>
    <property type="molecule type" value="Genomic_DNA"/>
</dbReference>
<accession>A0A7C4ZHT4</accession>
<reference evidence="2" key="1">
    <citation type="journal article" date="2020" name="mSystems">
        <title>Genome- and Community-Level Interaction Insights into Carbon Utilization and Element Cycling Functions of Hydrothermarchaeota in Hydrothermal Sediment.</title>
        <authorList>
            <person name="Zhou Z."/>
            <person name="Liu Y."/>
            <person name="Xu W."/>
            <person name="Pan J."/>
            <person name="Luo Z.H."/>
            <person name="Li M."/>
        </authorList>
    </citation>
    <scope>NUCLEOTIDE SEQUENCE [LARGE SCALE GENOMIC DNA]</scope>
    <source>
        <strain evidence="2">HyVt-570</strain>
    </source>
</reference>
<dbReference type="InterPro" id="IPR058502">
    <property type="entry name" value="PLL-like_beta-prop"/>
</dbReference>
<organism evidence="2">
    <name type="scientific">Oceanithermus profundus</name>
    <dbReference type="NCBI Taxonomy" id="187137"/>
    <lineage>
        <taxon>Bacteria</taxon>
        <taxon>Thermotogati</taxon>
        <taxon>Deinococcota</taxon>
        <taxon>Deinococci</taxon>
        <taxon>Thermales</taxon>
        <taxon>Thermaceae</taxon>
        <taxon>Oceanithermus</taxon>
    </lineage>
</organism>
<sequence>MRKPTPYLFFTLILLLIACGGRSEPRLYSVGGSVSGLNGTLTLLNNGADDLVITADGSFTFPTKLLDGSSYDVTVKQAPTTQNCDVSNGSGTVSGADVSNVLVSCAGKTWHLPASLADYLSVAGGDADDPQVALNAAGDAVVVWEQYDGGNLQIYKAELKGGSWSMPTDLTDHLSVAGTDAENPQVALNAAGDAVVVWQQKDGDSHSQIYKAELKSGSWSTPADLNDHLSIAGTNASNPQVALNAAGDAVVVWVQANPGNLQIYKAERRGGSWSVPADLTDALSVSGTTAFYPKVALNADGDAVVVWEQHDGSDWHVYKAELHGGNWRAPADLTDYLSVAGTGADNPQVALNAAGDAVVVWRQSDGSHWQIYKAERQEGSWSVPADLTDHLSVAGTGADKPQVALNAAGDAVVVWTQLGRILKAELHEGSWTTPADLNDQLSVVGSAAYEPQVALNAAGDVVVVWKHSDWSHWQIAKAERHNDSWTTPEGVDDHLSVAGTNADKPQVALSATGDAVVVWRQDNDAGFFQIYKAEYR</sequence>
<dbReference type="SUPFAM" id="SSF89372">
    <property type="entry name" value="Fucose-specific lectin"/>
    <property type="match status" value="1"/>
</dbReference>
<dbReference type="Pfam" id="PF26607">
    <property type="entry name" value="DUF8189"/>
    <property type="match status" value="1"/>
</dbReference>
<proteinExistence type="predicted"/>
<gene>
    <name evidence="2" type="ORF">ENK37_05865</name>
</gene>
<name>A0A7C4ZHT4_9DEIN</name>
<evidence type="ECO:0000313" key="2">
    <source>
        <dbReference type="EMBL" id="HGY09561.1"/>
    </source>
</evidence>
<dbReference type="AlphaFoldDB" id="A0A7C4ZHT4"/>
<dbReference type="Proteomes" id="UP000885759">
    <property type="component" value="Unassembled WGS sequence"/>
</dbReference>
<protein>
    <recommendedName>
        <fullName evidence="1">PLL-like beta propeller domain-containing protein</fullName>
    </recommendedName>
</protein>
<feature type="domain" description="PLL-like beta propeller" evidence="1">
    <location>
        <begin position="284"/>
        <end position="387"/>
    </location>
</feature>
<comment type="caution">
    <text evidence="2">The sequence shown here is derived from an EMBL/GenBank/DDBJ whole genome shotgun (WGS) entry which is preliminary data.</text>
</comment>